<organism evidence="1">
    <name type="scientific">marine metagenome</name>
    <dbReference type="NCBI Taxonomy" id="408172"/>
    <lineage>
        <taxon>unclassified sequences</taxon>
        <taxon>metagenomes</taxon>
        <taxon>ecological metagenomes</taxon>
    </lineage>
</organism>
<evidence type="ECO:0000313" key="1">
    <source>
        <dbReference type="EMBL" id="SVC90462.1"/>
    </source>
</evidence>
<name>A0A382QZY3_9ZZZZ</name>
<protein>
    <submittedName>
        <fullName evidence="1">Uncharacterized protein</fullName>
    </submittedName>
</protein>
<feature type="non-terminal residue" evidence="1">
    <location>
        <position position="1"/>
    </location>
</feature>
<accession>A0A382QZY3</accession>
<gene>
    <name evidence="1" type="ORF">METZ01_LOCUS343316</name>
</gene>
<reference evidence="1" key="1">
    <citation type="submission" date="2018-05" db="EMBL/GenBank/DDBJ databases">
        <authorList>
            <person name="Lanie J.A."/>
            <person name="Ng W.-L."/>
            <person name="Kazmierczak K.M."/>
            <person name="Andrzejewski T.M."/>
            <person name="Davidsen T.M."/>
            <person name="Wayne K.J."/>
            <person name="Tettelin H."/>
            <person name="Glass J.I."/>
            <person name="Rusch D."/>
            <person name="Podicherti R."/>
            <person name="Tsui H.-C.T."/>
            <person name="Winkler M.E."/>
        </authorList>
    </citation>
    <scope>NUCLEOTIDE SEQUENCE</scope>
</reference>
<dbReference type="EMBL" id="UINC01117786">
    <property type="protein sequence ID" value="SVC90462.1"/>
    <property type="molecule type" value="Genomic_DNA"/>
</dbReference>
<dbReference type="AlphaFoldDB" id="A0A382QZY3"/>
<proteinExistence type="predicted"/>
<sequence length="69" mass="7741">VTSVHRDNGFLRVICVPTCVPTMFNLCTYGTFTGLAHNGHLRRFQRRVGDDGVVKENLRQPKLTSPTLV</sequence>